<protein>
    <recommendedName>
        <fullName evidence="4">Lipoprotein</fullName>
    </recommendedName>
</protein>
<keyword evidence="1" id="KW-0732">Signal</keyword>
<evidence type="ECO:0008006" key="4">
    <source>
        <dbReference type="Google" id="ProtNLM"/>
    </source>
</evidence>
<dbReference type="EMBL" id="DVHN01000035">
    <property type="protein sequence ID" value="HIR87932.1"/>
    <property type="molecule type" value="Genomic_DNA"/>
</dbReference>
<feature type="chain" id="PRO_5038994078" description="Lipoprotein" evidence="1">
    <location>
        <begin position="22"/>
        <end position="258"/>
    </location>
</feature>
<comment type="caution">
    <text evidence="2">The sequence shown here is derived from an EMBL/GenBank/DDBJ whole genome shotgun (WGS) entry which is preliminary data.</text>
</comment>
<evidence type="ECO:0000256" key="1">
    <source>
        <dbReference type="SAM" id="SignalP"/>
    </source>
</evidence>
<feature type="signal peptide" evidence="1">
    <location>
        <begin position="1"/>
        <end position="21"/>
    </location>
</feature>
<evidence type="ECO:0000313" key="3">
    <source>
        <dbReference type="Proteomes" id="UP000824201"/>
    </source>
</evidence>
<sequence length="258" mass="29674">MKKILAAALVGVFLLSGCGKMQEIPELQAQDTMYNKMVHLEFPRMAGGTRDGYTTVFSDIGLDGVKEYLTIYAQENETNQIEVVDENKIVVEVPMEDGNRSLMYFTEQPELRESSGKEAETFEHAYLFSGFEAAINSKVKDVTHVILPFHLMEDENLESPLDTVEVGKQYKAAYSMEQFRLFYKRYCENYGIQYEDCVTMQPEMGRLEIQYPLIRSDSERDLTNLDKNRITQTLVMVFRQDGEQLTFTIEIEAAKRGE</sequence>
<evidence type="ECO:0000313" key="2">
    <source>
        <dbReference type="EMBL" id="HIR87932.1"/>
    </source>
</evidence>
<reference evidence="2" key="1">
    <citation type="submission" date="2020-10" db="EMBL/GenBank/DDBJ databases">
        <authorList>
            <person name="Gilroy R."/>
        </authorList>
    </citation>
    <scope>NUCLEOTIDE SEQUENCE</scope>
    <source>
        <strain evidence="2">ChiW13-3771</strain>
    </source>
</reference>
<accession>A0A9D1JCE7</accession>
<dbReference type="AlphaFoldDB" id="A0A9D1JCE7"/>
<proteinExistence type="predicted"/>
<dbReference type="PROSITE" id="PS51257">
    <property type="entry name" value="PROKAR_LIPOPROTEIN"/>
    <property type="match status" value="1"/>
</dbReference>
<name>A0A9D1JCE7_9FIRM</name>
<organism evidence="2 3">
    <name type="scientific">Candidatus Fimimorpha faecalis</name>
    <dbReference type="NCBI Taxonomy" id="2840824"/>
    <lineage>
        <taxon>Bacteria</taxon>
        <taxon>Bacillati</taxon>
        <taxon>Bacillota</taxon>
        <taxon>Clostridia</taxon>
        <taxon>Eubacteriales</taxon>
        <taxon>Candidatus Fimimorpha</taxon>
    </lineage>
</organism>
<dbReference type="Proteomes" id="UP000824201">
    <property type="component" value="Unassembled WGS sequence"/>
</dbReference>
<gene>
    <name evidence="2" type="ORF">IAC96_03175</name>
</gene>
<reference evidence="2" key="2">
    <citation type="journal article" date="2021" name="PeerJ">
        <title>Extensive microbial diversity within the chicken gut microbiome revealed by metagenomics and culture.</title>
        <authorList>
            <person name="Gilroy R."/>
            <person name="Ravi A."/>
            <person name="Getino M."/>
            <person name="Pursley I."/>
            <person name="Horton D.L."/>
            <person name="Alikhan N.F."/>
            <person name="Baker D."/>
            <person name="Gharbi K."/>
            <person name="Hall N."/>
            <person name="Watson M."/>
            <person name="Adriaenssens E.M."/>
            <person name="Foster-Nyarko E."/>
            <person name="Jarju S."/>
            <person name="Secka A."/>
            <person name="Antonio M."/>
            <person name="Oren A."/>
            <person name="Chaudhuri R.R."/>
            <person name="La Ragione R."/>
            <person name="Hildebrand F."/>
            <person name="Pallen M.J."/>
        </authorList>
    </citation>
    <scope>NUCLEOTIDE SEQUENCE</scope>
    <source>
        <strain evidence="2">ChiW13-3771</strain>
    </source>
</reference>